<protein>
    <submittedName>
        <fullName evidence="2">Uncharacterized protein</fullName>
    </submittedName>
</protein>
<evidence type="ECO:0000313" key="3">
    <source>
        <dbReference type="Proteomes" id="UP000794436"/>
    </source>
</evidence>
<reference evidence="2" key="1">
    <citation type="submission" date="2019-03" db="EMBL/GenBank/DDBJ databases">
        <title>Long read genome sequence of the mycoparasitic Pythium oligandrum ATCC 38472 isolated from sugarbeet rhizosphere.</title>
        <authorList>
            <person name="Gaulin E."/>
        </authorList>
    </citation>
    <scope>NUCLEOTIDE SEQUENCE</scope>
    <source>
        <strain evidence="2">ATCC 38472_TT</strain>
    </source>
</reference>
<dbReference type="Proteomes" id="UP000794436">
    <property type="component" value="Unassembled WGS sequence"/>
</dbReference>
<gene>
    <name evidence="2" type="ORF">Poli38472_005792</name>
</gene>
<evidence type="ECO:0000313" key="2">
    <source>
        <dbReference type="EMBL" id="TMW68324.1"/>
    </source>
</evidence>
<dbReference type="AlphaFoldDB" id="A0A8K1FPF4"/>
<keyword evidence="3" id="KW-1185">Reference proteome</keyword>
<feature type="region of interest" description="Disordered" evidence="1">
    <location>
        <begin position="110"/>
        <end position="136"/>
    </location>
</feature>
<proteinExistence type="predicted"/>
<name>A0A8K1FPF4_PYTOL</name>
<evidence type="ECO:0000256" key="1">
    <source>
        <dbReference type="SAM" id="MobiDB-lite"/>
    </source>
</evidence>
<accession>A0A8K1FPF4</accession>
<dbReference type="EMBL" id="SPLM01000002">
    <property type="protein sequence ID" value="TMW68324.1"/>
    <property type="molecule type" value="Genomic_DNA"/>
</dbReference>
<dbReference type="OrthoDB" id="72878at2759"/>
<organism evidence="2 3">
    <name type="scientific">Pythium oligandrum</name>
    <name type="common">Mycoparasitic fungus</name>
    <dbReference type="NCBI Taxonomy" id="41045"/>
    <lineage>
        <taxon>Eukaryota</taxon>
        <taxon>Sar</taxon>
        <taxon>Stramenopiles</taxon>
        <taxon>Oomycota</taxon>
        <taxon>Peronosporomycetes</taxon>
        <taxon>Pythiales</taxon>
        <taxon>Pythiaceae</taxon>
        <taxon>Pythium</taxon>
    </lineage>
</organism>
<comment type="caution">
    <text evidence="2">The sequence shown here is derived from an EMBL/GenBank/DDBJ whole genome shotgun (WGS) entry which is preliminary data.</text>
</comment>
<sequence length="136" mass="15609">MTMGYERLEMTAATLVPTEDKHACAREHWRRALQDILREHEPTRVAYADDLLDAYEGMEHELVQCYRHYYTGEGGFRIATDSTSDAPFALPREAIDTYLRLRLRSRRSQSFAAKGDDVREPEAPSALRQRAASAMM</sequence>